<feature type="transmembrane region" description="Helical" evidence="1">
    <location>
        <begin position="79"/>
        <end position="101"/>
    </location>
</feature>
<dbReference type="OrthoDB" id="8017424at2"/>
<feature type="transmembrane region" description="Helical" evidence="1">
    <location>
        <begin position="47"/>
        <end position="67"/>
    </location>
</feature>
<dbReference type="RefSeq" id="WP_083272795.1">
    <property type="nucleotide sequence ID" value="NZ_PNHQ01000009.1"/>
</dbReference>
<dbReference type="PIRSF" id="PIRSF037394">
    <property type="entry name" value="ABC_thiamine-permease_YkoE_prd"/>
    <property type="match status" value="1"/>
</dbReference>
<keyword evidence="1" id="KW-0812">Transmembrane</keyword>
<evidence type="ECO:0000256" key="1">
    <source>
        <dbReference type="SAM" id="Phobius"/>
    </source>
</evidence>
<feature type="transmembrane region" description="Helical" evidence="1">
    <location>
        <begin position="12"/>
        <end position="35"/>
    </location>
</feature>
<evidence type="ECO:0000313" key="3">
    <source>
        <dbReference type="Proteomes" id="UP000235701"/>
    </source>
</evidence>
<dbReference type="Proteomes" id="UP000235701">
    <property type="component" value="Unassembled WGS sequence"/>
</dbReference>
<comment type="caution">
    <text evidence="2">The sequence shown here is derived from an EMBL/GenBank/DDBJ whole genome shotgun (WGS) entry which is preliminary data.</text>
</comment>
<protein>
    <submittedName>
        <fullName evidence="2">Cobalt ABC transporter permease</fullName>
    </submittedName>
</protein>
<keyword evidence="1" id="KW-0472">Membrane</keyword>
<accession>A0A2N6UDY8</accession>
<feature type="transmembrane region" description="Helical" evidence="1">
    <location>
        <begin position="147"/>
        <end position="170"/>
    </location>
</feature>
<sequence>MEKFRWTLPDVIFLAFLAFLFGAVFMGAGVLYAFLVSVLTPFGLTPFANEILFGMWTIAAPVAGMLIPKVASALLGEVFAALAEMLYGSYFGAGVLISGLIQGLGTEAGFFVTKYKRYDTVTLIYGAIGTTVFSFAYEIFKFGYATYGIGMVVALFLVRFISVAFFGVFLTQKIVALFSSIQKQGIRMNQ</sequence>
<keyword evidence="3" id="KW-1185">Reference proteome</keyword>
<organism evidence="2 3">
    <name type="scientific">Aerococcus viridans</name>
    <dbReference type="NCBI Taxonomy" id="1377"/>
    <lineage>
        <taxon>Bacteria</taxon>
        <taxon>Bacillati</taxon>
        <taxon>Bacillota</taxon>
        <taxon>Bacilli</taxon>
        <taxon>Lactobacillales</taxon>
        <taxon>Aerococcaceae</taxon>
        <taxon>Aerococcus</taxon>
    </lineage>
</organism>
<reference evidence="2 3" key="1">
    <citation type="submission" date="2017-09" db="EMBL/GenBank/DDBJ databases">
        <title>Bacterial strain isolated from the female urinary microbiota.</title>
        <authorList>
            <person name="Thomas-White K."/>
            <person name="Kumar N."/>
            <person name="Forster S."/>
            <person name="Putonti C."/>
            <person name="Lawley T."/>
            <person name="Wolfe A.J."/>
        </authorList>
    </citation>
    <scope>NUCLEOTIDE SEQUENCE [LARGE SCALE GENOMIC DNA]</scope>
    <source>
        <strain evidence="2 3">UMB0240</strain>
    </source>
</reference>
<evidence type="ECO:0000313" key="2">
    <source>
        <dbReference type="EMBL" id="PMC79764.1"/>
    </source>
</evidence>
<dbReference type="Pfam" id="PF09819">
    <property type="entry name" value="ABC_cobalt"/>
    <property type="match status" value="1"/>
</dbReference>
<name>A0A2N6UDY8_9LACT</name>
<keyword evidence="1" id="KW-1133">Transmembrane helix</keyword>
<feature type="transmembrane region" description="Helical" evidence="1">
    <location>
        <begin position="121"/>
        <end position="140"/>
    </location>
</feature>
<gene>
    <name evidence="2" type="ORF">CJ191_04735</name>
</gene>
<dbReference type="AlphaFoldDB" id="A0A2N6UDY8"/>
<dbReference type="InterPro" id="IPR017195">
    <property type="entry name" value="ABC_thiamin-permease_prd"/>
</dbReference>
<dbReference type="EMBL" id="PNHQ01000009">
    <property type="protein sequence ID" value="PMC79764.1"/>
    <property type="molecule type" value="Genomic_DNA"/>
</dbReference>
<proteinExistence type="predicted"/>